<dbReference type="PANTHER" id="PTHR43673:SF2">
    <property type="entry name" value="NITROREDUCTASE"/>
    <property type="match status" value="1"/>
</dbReference>
<evidence type="ECO:0000259" key="7">
    <source>
        <dbReference type="Pfam" id="PF00881"/>
    </source>
</evidence>
<feature type="domain" description="Nitroreductase" evidence="7">
    <location>
        <begin position="13"/>
        <end position="191"/>
    </location>
</feature>
<evidence type="ECO:0000256" key="2">
    <source>
        <dbReference type="ARBA" id="ARBA00007118"/>
    </source>
</evidence>
<evidence type="ECO:0000313" key="8">
    <source>
        <dbReference type="EMBL" id="SHG47796.1"/>
    </source>
</evidence>
<dbReference type="EMBL" id="FQWL01000002">
    <property type="protein sequence ID" value="SHG47796.1"/>
    <property type="molecule type" value="Genomic_DNA"/>
</dbReference>
<name>A0A1M5K4S9_9FLAO</name>
<dbReference type="CDD" id="cd02149">
    <property type="entry name" value="NfsB-like"/>
    <property type="match status" value="1"/>
</dbReference>
<dbReference type="InterPro" id="IPR029479">
    <property type="entry name" value="Nitroreductase"/>
</dbReference>
<comment type="cofactor">
    <cofactor evidence="1">
        <name>FMN</name>
        <dbReference type="ChEBI" id="CHEBI:58210"/>
    </cofactor>
</comment>
<dbReference type="PANTHER" id="PTHR43673">
    <property type="entry name" value="NAD(P)H NITROREDUCTASE YDGI-RELATED"/>
    <property type="match status" value="1"/>
</dbReference>
<keyword evidence="6" id="KW-0560">Oxidoreductase</keyword>
<keyword evidence="3" id="KW-0285">Flavoprotein</keyword>
<keyword evidence="5" id="KW-0521">NADP</keyword>
<dbReference type="AlphaFoldDB" id="A0A1M5K4S9"/>
<evidence type="ECO:0000256" key="6">
    <source>
        <dbReference type="ARBA" id="ARBA00023002"/>
    </source>
</evidence>
<keyword evidence="4" id="KW-0288">FMN</keyword>
<dbReference type="InterPro" id="IPR033878">
    <property type="entry name" value="NfsB-like"/>
</dbReference>
<evidence type="ECO:0000313" key="9">
    <source>
        <dbReference type="Proteomes" id="UP000184532"/>
    </source>
</evidence>
<dbReference type="Proteomes" id="UP000184532">
    <property type="component" value="Unassembled WGS sequence"/>
</dbReference>
<dbReference type="Gene3D" id="3.40.109.10">
    <property type="entry name" value="NADH Oxidase"/>
    <property type="match status" value="1"/>
</dbReference>
<evidence type="ECO:0000256" key="1">
    <source>
        <dbReference type="ARBA" id="ARBA00001917"/>
    </source>
</evidence>
<protein>
    <submittedName>
        <fullName evidence="8">Nitroreductase</fullName>
    </submittedName>
</protein>
<dbReference type="Pfam" id="PF00881">
    <property type="entry name" value="Nitroreductase"/>
    <property type="match status" value="1"/>
</dbReference>
<evidence type="ECO:0000256" key="3">
    <source>
        <dbReference type="ARBA" id="ARBA00022630"/>
    </source>
</evidence>
<dbReference type="RefSeq" id="WP_245812794.1">
    <property type="nucleotide sequence ID" value="NZ_FQWL01000002.1"/>
</dbReference>
<sequence>MKKLNKMNLVENLKWRYATKKFDPQKKVSEQDLKYLKEAVQLSVSSYGLQLYKVLIVKDVSIREQLREVSWGQSQVTDASHLFVFCNFSEQKNEYVDDYINNIVETQNIPISAVEGYGEFIKENLSKKTTSEWQSWSKKQTYLSLANLLNACAELKIDACPMEGFDSAAYNEILGLDKKGLNASVIATVGYRSEQDETQYRKKVRKALEELFETV</sequence>
<comment type="similarity">
    <text evidence="2">Belongs to the nitroreductase family.</text>
</comment>
<keyword evidence="9" id="KW-1185">Reference proteome</keyword>
<dbReference type="InterPro" id="IPR000415">
    <property type="entry name" value="Nitroreductase-like"/>
</dbReference>
<evidence type="ECO:0000256" key="4">
    <source>
        <dbReference type="ARBA" id="ARBA00022643"/>
    </source>
</evidence>
<organism evidence="8 9">
    <name type="scientific">Flagellimonas flava</name>
    <dbReference type="NCBI Taxonomy" id="570519"/>
    <lineage>
        <taxon>Bacteria</taxon>
        <taxon>Pseudomonadati</taxon>
        <taxon>Bacteroidota</taxon>
        <taxon>Flavobacteriia</taxon>
        <taxon>Flavobacteriales</taxon>
        <taxon>Flavobacteriaceae</taxon>
        <taxon>Flagellimonas</taxon>
    </lineage>
</organism>
<reference evidence="9" key="1">
    <citation type="submission" date="2016-11" db="EMBL/GenBank/DDBJ databases">
        <authorList>
            <person name="Varghese N."/>
            <person name="Submissions S."/>
        </authorList>
    </citation>
    <scope>NUCLEOTIDE SEQUENCE [LARGE SCALE GENOMIC DNA]</scope>
    <source>
        <strain evidence="9">DSM 22638</strain>
    </source>
</reference>
<dbReference type="GO" id="GO:0016491">
    <property type="term" value="F:oxidoreductase activity"/>
    <property type="evidence" value="ECO:0007669"/>
    <property type="project" value="UniProtKB-KW"/>
</dbReference>
<evidence type="ECO:0000256" key="5">
    <source>
        <dbReference type="ARBA" id="ARBA00022857"/>
    </source>
</evidence>
<proteinExistence type="inferred from homology"/>
<gene>
    <name evidence="8" type="ORF">SAMN04488116_1383</name>
</gene>
<dbReference type="STRING" id="570519.SAMN04488116_1383"/>
<accession>A0A1M5K4S9</accession>
<dbReference type="SUPFAM" id="SSF55469">
    <property type="entry name" value="FMN-dependent nitroreductase-like"/>
    <property type="match status" value="1"/>
</dbReference>